<evidence type="ECO:0000313" key="3">
    <source>
        <dbReference type="Proteomes" id="UP001610063"/>
    </source>
</evidence>
<dbReference type="EMBL" id="JBIPKE010000015">
    <property type="protein sequence ID" value="MFH6983555.1"/>
    <property type="molecule type" value="Genomic_DNA"/>
</dbReference>
<feature type="chain" id="PRO_5046677310" description="Tetratricopeptide repeat protein" evidence="1">
    <location>
        <begin position="18"/>
        <end position="209"/>
    </location>
</feature>
<keyword evidence="1" id="KW-0732">Signal</keyword>
<keyword evidence="3" id="KW-1185">Reference proteome</keyword>
<evidence type="ECO:0008006" key="4">
    <source>
        <dbReference type="Google" id="ProtNLM"/>
    </source>
</evidence>
<gene>
    <name evidence="2" type="ORF">ACHKAR_08905</name>
</gene>
<feature type="signal peptide" evidence="1">
    <location>
        <begin position="1"/>
        <end position="17"/>
    </location>
</feature>
<protein>
    <recommendedName>
        <fullName evidence="4">Tetratricopeptide repeat protein</fullName>
    </recommendedName>
</protein>
<reference evidence="2 3" key="1">
    <citation type="journal article" date="2013" name="Int. J. Syst. Evol. Microbiol.">
        <title>Marinoscillum luteum sp. nov., isolated from marine sediment.</title>
        <authorList>
            <person name="Cha I.T."/>
            <person name="Park S.J."/>
            <person name="Kim S.J."/>
            <person name="Kim J.G."/>
            <person name="Jung M.Y."/>
            <person name="Shin K.S."/>
            <person name="Kwon K.K."/>
            <person name="Yang S.H."/>
            <person name="Seo Y.S."/>
            <person name="Rhee S.K."/>
        </authorList>
    </citation>
    <scope>NUCLEOTIDE SEQUENCE [LARGE SCALE GENOMIC DNA]</scope>
    <source>
        <strain evidence="2 3">KCTC 23939</strain>
    </source>
</reference>
<proteinExistence type="predicted"/>
<evidence type="ECO:0000256" key="1">
    <source>
        <dbReference type="SAM" id="SignalP"/>
    </source>
</evidence>
<accession>A0ABW7N945</accession>
<name>A0ABW7N945_9BACT</name>
<sequence>MKTVLMILMLVAGSAAAQSKYEAAVLKGKDLLKAADDQEAYMGCANYFERIAQKESKEWLPLYYHSLSLTLWGTRETNPGTKEKVLNDALALVQNAKKIEKNSELVALEGFVQMMRLTVDPATRGQTLSPTIYALFGEAIALDPENPRAVLLMGQMEFGTAQFFGSGFEKACGYIQRAYDIFEQTPDELTTLPTWGKGMAEASLAHCNQ</sequence>
<evidence type="ECO:0000313" key="2">
    <source>
        <dbReference type="EMBL" id="MFH6983555.1"/>
    </source>
</evidence>
<comment type="caution">
    <text evidence="2">The sequence shown here is derived from an EMBL/GenBank/DDBJ whole genome shotgun (WGS) entry which is preliminary data.</text>
</comment>
<organism evidence="2 3">
    <name type="scientific">Marinoscillum luteum</name>
    <dbReference type="NCBI Taxonomy" id="861051"/>
    <lineage>
        <taxon>Bacteria</taxon>
        <taxon>Pseudomonadati</taxon>
        <taxon>Bacteroidota</taxon>
        <taxon>Cytophagia</taxon>
        <taxon>Cytophagales</taxon>
        <taxon>Reichenbachiellaceae</taxon>
        <taxon>Marinoscillum</taxon>
    </lineage>
</organism>
<dbReference type="RefSeq" id="WP_395417108.1">
    <property type="nucleotide sequence ID" value="NZ_JBIPKE010000015.1"/>
</dbReference>
<dbReference type="Proteomes" id="UP001610063">
    <property type="component" value="Unassembled WGS sequence"/>
</dbReference>